<comment type="similarity">
    <text evidence="1">Belongs to the CEF1 family.</text>
</comment>
<dbReference type="EMBL" id="HG793129">
    <property type="protein sequence ID" value="CDK28421.1"/>
    <property type="molecule type" value="Genomic_DNA"/>
</dbReference>
<evidence type="ECO:0000256" key="1">
    <source>
        <dbReference type="ARBA" id="ARBA00010506"/>
    </source>
</evidence>
<dbReference type="PANTHER" id="PTHR45885:SF1">
    <property type="entry name" value="CELL DIVISION CYCLE 5-LIKE PROTEIN"/>
    <property type="match status" value="1"/>
</dbReference>
<dbReference type="SMART" id="SM00717">
    <property type="entry name" value="SANT"/>
    <property type="match status" value="2"/>
</dbReference>
<dbReference type="CDD" id="cd11659">
    <property type="entry name" value="SANT_CDC5_II"/>
    <property type="match status" value="1"/>
</dbReference>
<proteinExistence type="inferred from homology"/>
<dbReference type="Pfam" id="PF13921">
    <property type="entry name" value="Myb_DNA-bind_6"/>
    <property type="match status" value="1"/>
</dbReference>
<feature type="region of interest" description="Disordered" evidence="9">
    <location>
        <begin position="351"/>
        <end position="382"/>
    </location>
</feature>
<feature type="domain" description="HTH myb-type" evidence="11">
    <location>
        <begin position="1"/>
        <end position="58"/>
    </location>
</feature>
<dbReference type="GO" id="GO:0140602">
    <property type="term" value="C:nucleolar peripheral inclusion body"/>
    <property type="evidence" value="ECO:0007669"/>
    <property type="project" value="EnsemblFungi"/>
</dbReference>
<dbReference type="OrthoDB" id="1410009at2759"/>
<sequence length="626" mass="70630">MPPTYVKGGAWSNVEDEILKAAVQKYGLTQWSRVSSLLARKTAKQAKARWTEWLNPNVKKFEWSREEDEKLLYLAKTMPNQWRSIEAVLGRTATQCVERYQKLLDDAALGQASSEYSLSGLTLESSAATGNSQVGDINLNPESKPAMPDAEDMDDDEREMISEARARLVNTQGKKAKRKTRERMMEENQRVAMLQKRRELKQAGIKTKIKQKITYKDQMDYNADIPLEHVPPQGPFDTESEQLMNQNDNEKYANVVNRFGTENEQTKNRKKRSKESQNQKEARQAVTYEASFAPEDEPVKRRRLELSAPTEAEQRGEYAVVGEDERIVAATRELKEISGTQSALYAAFGQQEDVDETNEKSENESTLETSQQAPDSAPVKKGLSSLRSRLAALPKPENDLEFELSEEDKEDISSPELETENATQLADKTRTFVRTSEILSKGLPVPLASNLKFVTTDSQDPLENMIQREVLALITDDIKTLEDSTQPLEDLSPSQKAAVQEAIDLEVTSKPQKSYDIAIGATDVGTEETIEFLTKLGSRSNKLEKKLRLTFGGYLKRHDALVVKRDELLQEGLKLQEKEVVYSRVAQDEFLAIANNSADIQNGVDYLVQAEQAGQQRLKELRERGE</sequence>
<name>W6MP59_9ASCO</name>
<keyword evidence="4" id="KW-0677">Repeat</keyword>
<evidence type="ECO:0000256" key="6">
    <source>
        <dbReference type="ARBA" id="ARBA00023187"/>
    </source>
</evidence>
<dbReference type="PROSITE" id="PS50090">
    <property type="entry name" value="MYB_LIKE"/>
    <property type="match status" value="2"/>
</dbReference>
<keyword evidence="2" id="KW-0507">mRNA processing</keyword>
<dbReference type="RefSeq" id="XP_022460411.1">
    <property type="nucleotide sequence ID" value="XM_022601135.1"/>
</dbReference>
<gene>
    <name evidence="12" type="ORF">KUCA_T00004403001</name>
</gene>
<dbReference type="InterPro" id="IPR021786">
    <property type="entry name" value="Cdc5p/Cef1_C"/>
</dbReference>
<organism evidence="12 13">
    <name type="scientific">Kuraishia capsulata CBS 1993</name>
    <dbReference type="NCBI Taxonomy" id="1382522"/>
    <lineage>
        <taxon>Eukaryota</taxon>
        <taxon>Fungi</taxon>
        <taxon>Dikarya</taxon>
        <taxon>Ascomycota</taxon>
        <taxon>Saccharomycotina</taxon>
        <taxon>Pichiomycetes</taxon>
        <taxon>Pichiales</taxon>
        <taxon>Pichiaceae</taxon>
        <taxon>Kuraishia</taxon>
    </lineage>
</organism>
<dbReference type="Pfam" id="PF11831">
    <property type="entry name" value="Myb_Cef"/>
    <property type="match status" value="1"/>
</dbReference>
<feature type="region of interest" description="Disordered" evidence="9">
    <location>
        <begin position="397"/>
        <end position="422"/>
    </location>
</feature>
<dbReference type="STRING" id="1382522.W6MP59"/>
<feature type="compositionally biased region" description="Acidic residues" evidence="9">
    <location>
        <begin position="399"/>
        <end position="410"/>
    </location>
</feature>
<evidence type="ECO:0000259" key="11">
    <source>
        <dbReference type="PROSITE" id="PS51294"/>
    </source>
</evidence>
<dbReference type="InterPro" id="IPR001005">
    <property type="entry name" value="SANT/Myb"/>
</dbReference>
<feature type="region of interest" description="Disordered" evidence="9">
    <location>
        <begin position="131"/>
        <end position="152"/>
    </location>
</feature>
<dbReference type="PANTHER" id="PTHR45885">
    <property type="entry name" value="CELL DIVISION CYCLE 5-LIKE PROTEIN"/>
    <property type="match status" value="1"/>
</dbReference>
<dbReference type="HOGENOM" id="CLU_009082_2_0_1"/>
<reference evidence="12" key="1">
    <citation type="submission" date="2013-12" db="EMBL/GenBank/DDBJ databases">
        <authorList>
            <person name="Genoscope - CEA"/>
        </authorList>
    </citation>
    <scope>NUCLEOTIDE SEQUENCE</scope>
    <source>
        <strain evidence="12">CBS 1993</strain>
    </source>
</reference>
<dbReference type="GeneID" id="34521799"/>
<dbReference type="Proteomes" id="UP000019384">
    <property type="component" value="Unassembled WGS sequence"/>
</dbReference>
<feature type="domain" description="Myb-like" evidence="10">
    <location>
        <begin position="55"/>
        <end position="104"/>
    </location>
</feature>
<evidence type="ECO:0000313" key="13">
    <source>
        <dbReference type="Proteomes" id="UP000019384"/>
    </source>
</evidence>
<keyword evidence="5" id="KW-0238">DNA-binding</keyword>
<evidence type="ECO:0000256" key="8">
    <source>
        <dbReference type="ARBA" id="ARBA00034837"/>
    </source>
</evidence>
<dbReference type="AlphaFoldDB" id="W6MP59"/>
<dbReference type="GO" id="GO:0045292">
    <property type="term" value="P:mRNA cis splicing, via spliceosome"/>
    <property type="evidence" value="ECO:0007669"/>
    <property type="project" value="EnsemblFungi"/>
</dbReference>
<dbReference type="InterPro" id="IPR017930">
    <property type="entry name" value="Myb_dom"/>
</dbReference>
<feature type="compositionally biased region" description="Polar residues" evidence="9">
    <location>
        <begin position="364"/>
        <end position="374"/>
    </location>
</feature>
<evidence type="ECO:0000256" key="7">
    <source>
        <dbReference type="ARBA" id="ARBA00023242"/>
    </source>
</evidence>
<evidence type="ECO:0000256" key="9">
    <source>
        <dbReference type="SAM" id="MobiDB-lite"/>
    </source>
</evidence>
<feature type="region of interest" description="Disordered" evidence="9">
    <location>
        <begin position="254"/>
        <end position="318"/>
    </location>
</feature>
<keyword evidence="13" id="KW-1185">Reference proteome</keyword>
<dbReference type="PROSITE" id="PS51294">
    <property type="entry name" value="HTH_MYB"/>
    <property type="match status" value="2"/>
</dbReference>
<keyword evidence="3" id="KW-0747">Spliceosome</keyword>
<dbReference type="GO" id="GO:0003677">
    <property type="term" value="F:DNA binding"/>
    <property type="evidence" value="ECO:0007669"/>
    <property type="project" value="UniProtKB-KW"/>
</dbReference>
<evidence type="ECO:0000256" key="5">
    <source>
        <dbReference type="ARBA" id="ARBA00023125"/>
    </source>
</evidence>
<dbReference type="Gene3D" id="1.10.10.60">
    <property type="entry name" value="Homeodomain-like"/>
    <property type="match status" value="2"/>
</dbReference>
<evidence type="ECO:0000256" key="3">
    <source>
        <dbReference type="ARBA" id="ARBA00022728"/>
    </source>
</evidence>
<evidence type="ECO:0000256" key="4">
    <source>
        <dbReference type="ARBA" id="ARBA00022737"/>
    </source>
</evidence>
<dbReference type="InterPro" id="IPR047240">
    <property type="entry name" value="SANT_CDC5L_II"/>
</dbReference>
<dbReference type="GO" id="GO:0005829">
    <property type="term" value="C:cytosol"/>
    <property type="evidence" value="ECO:0007669"/>
    <property type="project" value="EnsemblFungi"/>
</dbReference>
<keyword evidence="6" id="KW-0508">mRNA splicing</keyword>
<feature type="domain" description="Myb-like" evidence="10">
    <location>
        <begin position="3"/>
        <end position="54"/>
    </location>
</feature>
<dbReference type="SUPFAM" id="SSF46689">
    <property type="entry name" value="Homeodomain-like"/>
    <property type="match status" value="1"/>
</dbReference>
<dbReference type="GO" id="GO:0000974">
    <property type="term" value="C:Prp19 complex"/>
    <property type="evidence" value="ECO:0007669"/>
    <property type="project" value="EnsemblFungi"/>
</dbReference>
<dbReference type="GO" id="GO:0071014">
    <property type="term" value="C:post-mRNA release spliceosomal complex"/>
    <property type="evidence" value="ECO:0007669"/>
    <property type="project" value="EnsemblFungi"/>
</dbReference>
<reference evidence="12" key="2">
    <citation type="submission" date="2014-02" db="EMBL/GenBank/DDBJ databases">
        <title>Complete DNA sequence of /Kuraishia capsulata/ illustrates novel genomic features among budding yeasts (/Saccharomycotina/).</title>
        <authorList>
            <person name="Morales L."/>
            <person name="Noel B."/>
            <person name="Porcel B."/>
            <person name="Marcet-Houben M."/>
            <person name="Hullo M-F."/>
            <person name="Sacerdot C."/>
            <person name="Tekaia F."/>
            <person name="Leh-Louis V."/>
            <person name="Despons L."/>
            <person name="Khanna V."/>
            <person name="Aury J-M."/>
            <person name="Barbe V."/>
            <person name="Couloux A."/>
            <person name="Labadie K."/>
            <person name="Pelletier E."/>
            <person name="Souciet J-L."/>
            <person name="Boekhout T."/>
            <person name="Gabaldon T."/>
            <person name="Wincker P."/>
            <person name="Dujon B."/>
        </authorList>
    </citation>
    <scope>NUCLEOTIDE SEQUENCE</scope>
    <source>
        <strain evidence="12">CBS 1993</strain>
    </source>
</reference>
<dbReference type="InterPro" id="IPR009057">
    <property type="entry name" value="Homeodomain-like_sf"/>
</dbReference>
<evidence type="ECO:0000259" key="10">
    <source>
        <dbReference type="PROSITE" id="PS50090"/>
    </source>
</evidence>
<feature type="compositionally biased region" description="Basic and acidic residues" evidence="9">
    <location>
        <begin position="274"/>
        <end position="283"/>
    </location>
</feature>
<dbReference type="InterPro" id="IPR047242">
    <property type="entry name" value="CDC5L/Cef1"/>
</dbReference>
<dbReference type="CDD" id="cd00167">
    <property type="entry name" value="SANT"/>
    <property type="match status" value="1"/>
</dbReference>
<feature type="domain" description="HTH myb-type" evidence="11">
    <location>
        <begin position="59"/>
        <end position="108"/>
    </location>
</feature>
<keyword evidence="7" id="KW-0539">Nucleus</keyword>
<evidence type="ECO:0000256" key="2">
    <source>
        <dbReference type="ARBA" id="ARBA00022664"/>
    </source>
</evidence>
<evidence type="ECO:0000313" key="12">
    <source>
        <dbReference type="EMBL" id="CDK28421.1"/>
    </source>
</evidence>
<protein>
    <recommendedName>
        <fullName evidence="8">Pre-mRNA-splicing factor CEF1</fullName>
    </recommendedName>
</protein>
<accession>W6MP59</accession>